<gene>
    <name evidence="1" type="ORF">EJB05_09314</name>
</gene>
<evidence type="ECO:0008006" key="3">
    <source>
        <dbReference type="Google" id="ProtNLM"/>
    </source>
</evidence>
<dbReference type="Gramene" id="TVU42890">
    <property type="protein sequence ID" value="TVU42890"/>
    <property type="gene ID" value="EJB05_09314"/>
</dbReference>
<dbReference type="InterPro" id="IPR038765">
    <property type="entry name" value="Papain-like_cys_pep_sf"/>
</dbReference>
<comment type="caution">
    <text evidence="1">The sequence shown here is derived from an EMBL/GenBank/DDBJ whole genome shotgun (WGS) entry which is preliminary data.</text>
</comment>
<name>A0A5J9W6A7_9POAL</name>
<feature type="non-terminal residue" evidence="1">
    <location>
        <position position="1"/>
    </location>
</feature>
<keyword evidence="2" id="KW-1185">Reference proteome</keyword>
<protein>
    <recommendedName>
        <fullName evidence="3">Ubiquitin-like protease family profile domain-containing protein</fullName>
    </recommendedName>
</protein>
<feature type="non-terminal residue" evidence="1">
    <location>
        <position position="99"/>
    </location>
</feature>
<accession>A0A5J9W6A7</accession>
<dbReference type="Proteomes" id="UP000324897">
    <property type="component" value="Unassembled WGS sequence"/>
</dbReference>
<evidence type="ECO:0000313" key="2">
    <source>
        <dbReference type="Proteomes" id="UP000324897"/>
    </source>
</evidence>
<dbReference type="AlphaFoldDB" id="A0A5J9W6A7"/>
<reference evidence="1 2" key="1">
    <citation type="journal article" date="2019" name="Sci. Rep.">
        <title>A high-quality genome of Eragrostis curvula grass provides insights into Poaceae evolution and supports new strategies to enhance forage quality.</title>
        <authorList>
            <person name="Carballo J."/>
            <person name="Santos B.A.C.M."/>
            <person name="Zappacosta D."/>
            <person name="Garbus I."/>
            <person name="Selva J.P."/>
            <person name="Gallo C.A."/>
            <person name="Diaz A."/>
            <person name="Albertini E."/>
            <person name="Caccamo M."/>
            <person name="Echenique V."/>
        </authorList>
    </citation>
    <scope>NUCLEOTIDE SEQUENCE [LARGE SCALE GENOMIC DNA]</scope>
    <source>
        <strain evidence="2">cv. Victoria</strain>
        <tissue evidence="1">Leaf</tissue>
    </source>
</reference>
<dbReference type="EMBL" id="RWGY01000005">
    <property type="protein sequence ID" value="TVU42890.1"/>
    <property type="molecule type" value="Genomic_DNA"/>
</dbReference>
<proteinExistence type="predicted"/>
<organism evidence="1 2">
    <name type="scientific">Eragrostis curvula</name>
    <name type="common">weeping love grass</name>
    <dbReference type="NCBI Taxonomy" id="38414"/>
    <lineage>
        <taxon>Eukaryota</taxon>
        <taxon>Viridiplantae</taxon>
        <taxon>Streptophyta</taxon>
        <taxon>Embryophyta</taxon>
        <taxon>Tracheophyta</taxon>
        <taxon>Spermatophyta</taxon>
        <taxon>Magnoliopsida</taxon>
        <taxon>Liliopsida</taxon>
        <taxon>Poales</taxon>
        <taxon>Poaceae</taxon>
        <taxon>PACMAD clade</taxon>
        <taxon>Chloridoideae</taxon>
        <taxon>Eragrostideae</taxon>
        <taxon>Eragrostidinae</taxon>
        <taxon>Eragrostis</taxon>
    </lineage>
</organism>
<sequence>MTVDNLHDYRQGVVKLLVKAIKHYKDKEYIMFPHNTGGHWVLCCQQPPGNLCGFYVAQHMLIIAEASLSSKSIGDIAFPESPFEDAVLHNIRDRIASFL</sequence>
<dbReference type="SUPFAM" id="SSF54001">
    <property type="entry name" value="Cysteine proteinases"/>
    <property type="match status" value="1"/>
</dbReference>
<evidence type="ECO:0000313" key="1">
    <source>
        <dbReference type="EMBL" id="TVU42890.1"/>
    </source>
</evidence>